<dbReference type="EMBL" id="JAMKPW020000015">
    <property type="protein sequence ID" value="KAK8210277.1"/>
    <property type="molecule type" value="Genomic_DNA"/>
</dbReference>
<accession>A0ACC3SHA8</accession>
<sequence length="184" mass="20570">MRGAAMLGWAAWPLCERCLRNGGNGEEDLRGKSQRDGDVNGLVVFVFDTISRRIGKGGWGFRMAKKRLLGRSRCLGHMGVLRIPWQWHLPSFLLLETAWVREWAAFRICFIPVIVVKGKEGRWDGAGVWGAGRDVLSLPMVTQGAGVMTVARRYWGTARHMENGEERMREAMIGMLGKDGVVGQ</sequence>
<reference evidence="1" key="1">
    <citation type="submission" date="2024-02" db="EMBL/GenBank/DDBJ databases">
        <title>Metagenome Assembled Genome of Zalaria obscura JY119.</title>
        <authorList>
            <person name="Vighnesh L."/>
            <person name="Jagadeeshwari U."/>
            <person name="Venkata Ramana C."/>
            <person name="Sasikala C."/>
        </authorList>
    </citation>
    <scope>NUCLEOTIDE SEQUENCE</scope>
    <source>
        <strain evidence="1">JY119</strain>
    </source>
</reference>
<proteinExistence type="predicted"/>
<dbReference type="Proteomes" id="UP001320706">
    <property type="component" value="Unassembled WGS sequence"/>
</dbReference>
<gene>
    <name evidence="1" type="ORF">M8818_003444</name>
</gene>
<keyword evidence="2" id="KW-1185">Reference proteome</keyword>
<evidence type="ECO:0000313" key="1">
    <source>
        <dbReference type="EMBL" id="KAK8210277.1"/>
    </source>
</evidence>
<evidence type="ECO:0000313" key="2">
    <source>
        <dbReference type="Proteomes" id="UP001320706"/>
    </source>
</evidence>
<name>A0ACC3SHA8_9PEZI</name>
<protein>
    <submittedName>
        <fullName evidence="1">Uncharacterized protein</fullName>
    </submittedName>
</protein>
<comment type="caution">
    <text evidence="1">The sequence shown here is derived from an EMBL/GenBank/DDBJ whole genome shotgun (WGS) entry which is preliminary data.</text>
</comment>
<organism evidence="1 2">
    <name type="scientific">Zalaria obscura</name>
    <dbReference type="NCBI Taxonomy" id="2024903"/>
    <lineage>
        <taxon>Eukaryota</taxon>
        <taxon>Fungi</taxon>
        <taxon>Dikarya</taxon>
        <taxon>Ascomycota</taxon>
        <taxon>Pezizomycotina</taxon>
        <taxon>Dothideomycetes</taxon>
        <taxon>Dothideomycetidae</taxon>
        <taxon>Dothideales</taxon>
        <taxon>Zalariaceae</taxon>
        <taxon>Zalaria</taxon>
    </lineage>
</organism>